<feature type="region of interest" description="Disordered" evidence="1">
    <location>
        <begin position="236"/>
        <end position="289"/>
    </location>
</feature>
<dbReference type="Proteomes" id="UP000288943">
    <property type="component" value="Chromosome"/>
</dbReference>
<feature type="domain" description="PASTA" evidence="3">
    <location>
        <begin position="366"/>
        <end position="431"/>
    </location>
</feature>
<dbReference type="SMART" id="SM00740">
    <property type="entry name" value="PASTA"/>
    <property type="match status" value="1"/>
</dbReference>
<protein>
    <submittedName>
        <fullName evidence="5">PASTA domain-containing protein</fullName>
    </submittedName>
</protein>
<organism evidence="5 6">
    <name type="scientific">Paenibacillus chitinolyticus</name>
    <dbReference type="NCBI Taxonomy" id="79263"/>
    <lineage>
        <taxon>Bacteria</taxon>
        <taxon>Bacillati</taxon>
        <taxon>Bacillota</taxon>
        <taxon>Bacilli</taxon>
        <taxon>Bacillales</taxon>
        <taxon>Paenibacillaceae</taxon>
        <taxon>Paenibacillus</taxon>
    </lineage>
</organism>
<dbReference type="EMBL" id="CP026520">
    <property type="protein sequence ID" value="QAV19196.1"/>
    <property type="molecule type" value="Genomic_DNA"/>
</dbReference>
<dbReference type="KEGG" id="pchi:PC41400_16515"/>
<dbReference type="InterPro" id="IPR005543">
    <property type="entry name" value="PASTA_dom"/>
</dbReference>
<evidence type="ECO:0000256" key="2">
    <source>
        <dbReference type="SAM" id="Phobius"/>
    </source>
</evidence>
<dbReference type="CDD" id="cd06577">
    <property type="entry name" value="PASTA_pknB"/>
    <property type="match status" value="1"/>
</dbReference>
<feature type="compositionally biased region" description="Pro residues" evidence="1">
    <location>
        <begin position="236"/>
        <end position="245"/>
    </location>
</feature>
<dbReference type="PROSITE" id="PS51178">
    <property type="entry name" value="PASTA"/>
    <property type="match status" value="1"/>
</dbReference>
<evidence type="ECO:0000259" key="3">
    <source>
        <dbReference type="PROSITE" id="PS51178"/>
    </source>
</evidence>
<evidence type="ECO:0000313" key="7">
    <source>
        <dbReference type="Proteomes" id="UP001527202"/>
    </source>
</evidence>
<evidence type="ECO:0000313" key="4">
    <source>
        <dbReference type="EMBL" id="MCY9598177.1"/>
    </source>
</evidence>
<feature type="region of interest" description="Disordered" evidence="1">
    <location>
        <begin position="403"/>
        <end position="433"/>
    </location>
</feature>
<dbReference type="AlphaFoldDB" id="A0A410WXI8"/>
<feature type="region of interest" description="Disordered" evidence="1">
    <location>
        <begin position="327"/>
        <end position="372"/>
    </location>
</feature>
<dbReference type="EMBL" id="JAMDMJ010000029">
    <property type="protein sequence ID" value="MCY9598177.1"/>
    <property type="molecule type" value="Genomic_DNA"/>
</dbReference>
<feature type="compositionally biased region" description="Pro residues" evidence="1">
    <location>
        <begin position="356"/>
        <end position="366"/>
    </location>
</feature>
<accession>A0A410WXI8</accession>
<dbReference type="RefSeq" id="WP_042226041.1">
    <property type="nucleotide sequence ID" value="NZ_CP026520.1"/>
</dbReference>
<reference evidence="5 6" key="1">
    <citation type="submission" date="2018-01" db="EMBL/GenBank/DDBJ databases">
        <title>The whole genome sequencing and assembly of Paenibacillus chitinolyticus KCCM 41400 strain.</title>
        <authorList>
            <person name="Kim J.-Y."/>
            <person name="Park M.-K."/>
            <person name="Lee Y.-J."/>
            <person name="Yi H."/>
            <person name="Bahn Y.-S."/>
            <person name="Kim J.F."/>
            <person name="Lee D.-W."/>
        </authorList>
    </citation>
    <scope>NUCLEOTIDE SEQUENCE [LARGE SCALE GENOMIC DNA]</scope>
    <source>
        <strain evidence="5 6">KCCM 41400</strain>
    </source>
</reference>
<name>A0A410WXI8_9BACL</name>
<keyword evidence="7" id="KW-1185">Reference proteome</keyword>
<evidence type="ECO:0000313" key="5">
    <source>
        <dbReference type="EMBL" id="QAV19196.1"/>
    </source>
</evidence>
<evidence type="ECO:0000313" key="6">
    <source>
        <dbReference type="Proteomes" id="UP000288943"/>
    </source>
</evidence>
<feature type="compositionally biased region" description="Low complexity" evidence="1">
    <location>
        <begin position="335"/>
        <end position="355"/>
    </location>
</feature>
<proteinExistence type="predicted"/>
<keyword evidence="2" id="KW-0472">Membrane</keyword>
<evidence type="ECO:0000256" key="1">
    <source>
        <dbReference type="SAM" id="MobiDB-lite"/>
    </source>
</evidence>
<keyword evidence="2" id="KW-1133">Transmembrane helix</keyword>
<gene>
    <name evidence="4" type="ORF">M5X16_20730</name>
    <name evidence="5" type="ORF">PC41400_16515</name>
</gene>
<dbReference type="Proteomes" id="UP001527202">
    <property type="component" value="Unassembled WGS sequence"/>
</dbReference>
<reference evidence="4 7" key="2">
    <citation type="submission" date="2022-05" db="EMBL/GenBank/DDBJ databases">
        <title>Genome Sequencing of Bee-Associated Microbes.</title>
        <authorList>
            <person name="Dunlap C."/>
        </authorList>
    </citation>
    <scope>NUCLEOTIDE SEQUENCE [LARGE SCALE GENOMIC DNA]</scope>
    <source>
        <strain evidence="4 7">NRRL B-23120</strain>
    </source>
</reference>
<feature type="compositionally biased region" description="Basic and acidic residues" evidence="1">
    <location>
        <begin position="259"/>
        <end position="289"/>
    </location>
</feature>
<dbReference type="Pfam" id="PF03793">
    <property type="entry name" value="PASTA"/>
    <property type="match status" value="1"/>
</dbReference>
<feature type="transmembrane region" description="Helical" evidence="2">
    <location>
        <begin position="299"/>
        <end position="320"/>
    </location>
</feature>
<dbReference type="OrthoDB" id="2677720at2"/>
<dbReference type="Gene3D" id="3.30.10.20">
    <property type="match status" value="1"/>
</dbReference>
<keyword evidence="2" id="KW-0812">Transmembrane</keyword>
<dbReference type="GeneID" id="95376415"/>
<sequence length="433" mass="47320">MEQRIGERYVLTEPIHPLADGVMYAGKDLSLHRDVFLLMVEKSGDASSSDYLRVLGQAAQFSDERFFHILNAGLAENHVYTVLTAQKGTPLPAQLGRHRMRGIEIVSAVFDLGKGMQEAMEEGISGFSVTAENMWLTEDNRLKVMNYWSPGKLISRGSLGLCTLLYQISTHSKQGPATFDQYQENVVPALTGLTSGQKEALLALSRRVFREEVSLSSFIFSLREIIALDKSPEAPPKVFVPPAAPKEPVRETAPPRIQYRQEEEPAPERVRRTEKPPRAKEPEAEVADTRERMPLRRTIWTLGTAAIVLLGIAVFMYMLLPGGPNKGPGSGGTAGNTATATPAPTPTPMSNTATPEPTPTPTPPNDAVPGQIPNLIGMTQEAAEQAVKAAGMRYSYFIEPNPAESGTVFRQDPPPNQPANKGDRVTFYISKGQ</sequence>